<proteinExistence type="predicted"/>
<dbReference type="Proteomes" id="UP000054805">
    <property type="component" value="Unassembled WGS sequence"/>
</dbReference>
<dbReference type="AlphaFoldDB" id="A0A0V1GB29"/>
<name>A0A0V1GB29_TRIPS</name>
<reference evidence="1 2" key="1">
    <citation type="submission" date="2015-01" db="EMBL/GenBank/DDBJ databases">
        <title>Evolution of Trichinella species and genotypes.</title>
        <authorList>
            <person name="Korhonen P.K."/>
            <person name="Edoardo P."/>
            <person name="Giuseppe L.R."/>
            <person name="Gasser R.B."/>
        </authorList>
    </citation>
    <scope>NUCLEOTIDE SEQUENCE [LARGE SCALE GENOMIC DNA]</scope>
    <source>
        <strain evidence="1">ISS588</strain>
    </source>
</reference>
<dbReference type="EMBL" id="JYDS01004139">
    <property type="protein sequence ID" value="KRY95449.1"/>
    <property type="molecule type" value="Genomic_DNA"/>
</dbReference>
<sequence>MAFCKGLSDKIVREIYTYVPSFCLAFCYILR</sequence>
<keyword evidence="2" id="KW-1185">Reference proteome</keyword>
<organism evidence="1 2">
    <name type="scientific">Trichinella pseudospiralis</name>
    <name type="common">Parasitic roundworm</name>
    <dbReference type="NCBI Taxonomy" id="6337"/>
    <lineage>
        <taxon>Eukaryota</taxon>
        <taxon>Metazoa</taxon>
        <taxon>Ecdysozoa</taxon>
        <taxon>Nematoda</taxon>
        <taxon>Enoplea</taxon>
        <taxon>Dorylaimia</taxon>
        <taxon>Trichinellida</taxon>
        <taxon>Trichinellidae</taxon>
        <taxon>Trichinella</taxon>
    </lineage>
</organism>
<protein>
    <submittedName>
        <fullName evidence="1">Uncharacterized protein</fullName>
    </submittedName>
</protein>
<evidence type="ECO:0000313" key="2">
    <source>
        <dbReference type="Proteomes" id="UP000054805"/>
    </source>
</evidence>
<accession>A0A0V1GB29</accession>
<evidence type="ECO:0000313" key="1">
    <source>
        <dbReference type="EMBL" id="KRY95449.1"/>
    </source>
</evidence>
<comment type="caution">
    <text evidence="1">The sequence shown here is derived from an EMBL/GenBank/DDBJ whole genome shotgun (WGS) entry which is preliminary data.</text>
</comment>
<gene>
    <name evidence="1" type="ORF">T4B_503</name>
</gene>